<dbReference type="EMBL" id="ADBJ01000025">
    <property type="protein sequence ID" value="EFA81422.1"/>
    <property type="molecule type" value="Genomic_DNA"/>
</dbReference>
<proteinExistence type="predicted"/>
<protein>
    <submittedName>
        <fullName evidence="1">Uncharacterized protein</fullName>
    </submittedName>
</protein>
<dbReference type="GO" id="GO:0031464">
    <property type="term" value="C:Cul4A-RING E3 ubiquitin ligase complex"/>
    <property type="evidence" value="ECO:0007669"/>
    <property type="project" value="InterPro"/>
</dbReference>
<accession>D3BA35</accession>
<dbReference type="Pfam" id="PF12463">
    <property type="entry name" value="DUF3689"/>
    <property type="match status" value="1"/>
</dbReference>
<dbReference type="GO" id="GO:0006511">
    <property type="term" value="P:ubiquitin-dependent protein catabolic process"/>
    <property type="evidence" value="ECO:0007669"/>
    <property type="project" value="InterPro"/>
</dbReference>
<reference evidence="1 2" key="1">
    <citation type="journal article" date="2011" name="Genome Res.">
        <title>Phylogeny-wide analysis of social amoeba genomes highlights ancient origins for complex intercellular communication.</title>
        <authorList>
            <person name="Heidel A.J."/>
            <person name="Lawal H.M."/>
            <person name="Felder M."/>
            <person name="Schilde C."/>
            <person name="Helps N.R."/>
            <person name="Tunggal B."/>
            <person name="Rivero F."/>
            <person name="John U."/>
            <person name="Schleicher M."/>
            <person name="Eichinger L."/>
            <person name="Platzer M."/>
            <person name="Noegel A.A."/>
            <person name="Schaap P."/>
            <person name="Gloeckner G."/>
        </authorList>
    </citation>
    <scope>NUCLEOTIDE SEQUENCE [LARGE SCALE GENOMIC DNA]</scope>
    <source>
        <strain evidence="2">ATCC 26659 / Pp 5 / PN500</strain>
    </source>
</reference>
<dbReference type="GO" id="GO:0019902">
    <property type="term" value="F:phosphatase binding"/>
    <property type="evidence" value="ECO:0007669"/>
    <property type="project" value="TreeGrafter"/>
</dbReference>
<dbReference type="InParanoid" id="D3BA35"/>
<dbReference type="PANTHER" id="PTHR31743">
    <property type="entry name" value="TRANSIENT RECEPTOR POTENTIAL CHANNEL 4-ASSOCIATED PROTEIN TCPC4AP"/>
    <property type="match status" value="1"/>
</dbReference>
<dbReference type="RefSeq" id="XP_020433540.1">
    <property type="nucleotide sequence ID" value="XM_020576291.1"/>
</dbReference>
<evidence type="ECO:0000313" key="2">
    <source>
        <dbReference type="Proteomes" id="UP000001396"/>
    </source>
</evidence>
<dbReference type="PANTHER" id="PTHR31743:SF1">
    <property type="entry name" value="SHORT TRANSIENT RECEPTOR POTENTIAL CHANNEL 4-ASSOCIATED PROTEIN"/>
    <property type="match status" value="1"/>
</dbReference>
<dbReference type="InterPro" id="IPR022162">
    <property type="entry name" value="TRPC4AP"/>
</dbReference>
<keyword evidence="2" id="KW-1185">Reference proteome</keyword>
<organism evidence="1 2">
    <name type="scientific">Heterostelium pallidum (strain ATCC 26659 / Pp 5 / PN500)</name>
    <name type="common">Cellular slime mold</name>
    <name type="synonym">Polysphondylium pallidum</name>
    <dbReference type="NCBI Taxonomy" id="670386"/>
    <lineage>
        <taxon>Eukaryota</taxon>
        <taxon>Amoebozoa</taxon>
        <taxon>Evosea</taxon>
        <taxon>Eumycetozoa</taxon>
        <taxon>Dictyostelia</taxon>
        <taxon>Acytosteliales</taxon>
        <taxon>Acytosteliaceae</taxon>
        <taxon>Heterostelium</taxon>
    </lineage>
</organism>
<dbReference type="AlphaFoldDB" id="D3BA35"/>
<name>D3BA35_HETP5</name>
<gene>
    <name evidence="1" type="ORF">PPL_05408</name>
</gene>
<dbReference type="GeneID" id="31360893"/>
<evidence type="ECO:0000313" key="1">
    <source>
        <dbReference type="EMBL" id="EFA81422.1"/>
    </source>
</evidence>
<sequence>MKAFFNKLLTSDKNNNNHKQNQRCLADSLKKDEKKMNHIYFDHRCTNNKLNINDRLFMNEIYSGRQQRLNSSSSRQSDYLACLSNTKCALESPETKAARENQDSHLLQTKLVELNSFIKLNNYTEMKNLLDDLMVIVNDTTLMEELVDLKCHLLLNDILVRNEQTIMAPRKKSRSWRREDTLDQIFLSVIYILNQICSTQTNWIFSIKSPYDLRRIHKLYEFIGELGSVSLFIFIKVLSACIHPPDPNDVQTIQKSIEIKNTQYPLFQINHCNNHHNLKALLLNAPKLIEKTCLLLEKSTNPKWIPPSLRQNNGFTNGGDWDSLDSYVPMHFNNDHILMIFQELNLDSEGIEPSTYLKRYTNCVFQTELLVFLYGIMNGSRKLQTLLLIQKLGFIPTLYKIINSIDWTKSYSDDYNPFHIQKIQSLRYIILFFDVEVMSILNDCLLIPQYEKDYINGLTKMDQSKTYWLHSIYQSYLKSKHIDKERTFLMCCIQSSLRMSNIQVKQYYVNFGLMDSLYQEIIEQKQQFYQMNFDLLGELLKNNSPLYHDFTKRCTADPSSFKLLQKIVMENIIDANVFLRAILLTHSELRSSNQLKFQDNEYILFDYIVRQHRNNILETLIDSLSVETLHLENLCCLNTFLFILHVSKDFGYFDESIVMLKLLCRNSTAFTQNFLGVFALWKSFYDQNSRDIFSLEYTSKLKFHEIANLVTMIEEQFTELNV</sequence>
<dbReference type="Proteomes" id="UP000001396">
    <property type="component" value="Unassembled WGS sequence"/>
</dbReference>
<comment type="caution">
    <text evidence="1">The sequence shown here is derived from an EMBL/GenBank/DDBJ whole genome shotgun (WGS) entry which is preliminary data.</text>
</comment>